<dbReference type="Gene3D" id="2.40.110.10">
    <property type="entry name" value="Butyryl-CoA Dehydrogenase, subunit A, domain 2"/>
    <property type="match status" value="1"/>
</dbReference>
<keyword evidence="3 7" id="KW-0285">Flavoprotein</keyword>
<dbReference type="FunFam" id="1.10.540.10:FF:000001">
    <property type="entry name" value="Very long-chain-specific acyl-CoA dehydrogenase, mitochondrial"/>
    <property type="match status" value="1"/>
</dbReference>
<dbReference type="FunFam" id="2.40.110.10:FF:000001">
    <property type="entry name" value="Acyl-CoA dehydrogenase, mitochondrial"/>
    <property type="match status" value="1"/>
</dbReference>
<evidence type="ECO:0000256" key="1">
    <source>
        <dbReference type="ARBA" id="ARBA00001974"/>
    </source>
</evidence>
<dbReference type="GO" id="GO:0003995">
    <property type="term" value="F:acyl-CoA dehydrogenase activity"/>
    <property type="evidence" value="ECO:0007669"/>
    <property type="project" value="InterPro"/>
</dbReference>
<keyword evidence="13" id="KW-1185">Reference proteome</keyword>
<dbReference type="FunFam" id="1.20.140.10:FF:000019">
    <property type="entry name" value="Acyl-CoA dehydrogenase"/>
    <property type="match status" value="1"/>
</dbReference>
<evidence type="ECO:0000256" key="7">
    <source>
        <dbReference type="RuleBase" id="RU362125"/>
    </source>
</evidence>
<comment type="similarity">
    <text evidence="2 7">Belongs to the acyl-CoA dehydrogenase family.</text>
</comment>
<comment type="cofactor">
    <cofactor evidence="1 7">
        <name>FAD</name>
        <dbReference type="ChEBI" id="CHEBI:57692"/>
    </cofactor>
</comment>
<dbReference type="InterPro" id="IPR006091">
    <property type="entry name" value="Acyl-CoA_Oxase/DH_mid-dom"/>
</dbReference>
<evidence type="ECO:0000259" key="10">
    <source>
        <dbReference type="Pfam" id="PF02771"/>
    </source>
</evidence>
<dbReference type="PANTHER" id="PTHR43884:SF12">
    <property type="entry name" value="ISOVALERYL-COA DEHYDROGENASE, MITOCHONDRIAL-RELATED"/>
    <property type="match status" value="1"/>
</dbReference>
<evidence type="ECO:0000256" key="2">
    <source>
        <dbReference type="ARBA" id="ARBA00009347"/>
    </source>
</evidence>
<feature type="domain" description="Acyl-CoA oxidase/dehydrogenase middle" evidence="9">
    <location>
        <begin position="162"/>
        <end position="255"/>
    </location>
</feature>
<evidence type="ECO:0000259" key="11">
    <source>
        <dbReference type="Pfam" id="PF21263"/>
    </source>
</evidence>
<dbReference type="PANTHER" id="PTHR43884">
    <property type="entry name" value="ACYL-COA DEHYDROGENASE"/>
    <property type="match status" value="1"/>
</dbReference>
<evidence type="ECO:0000259" key="9">
    <source>
        <dbReference type="Pfam" id="PF02770"/>
    </source>
</evidence>
<evidence type="ECO:0000256" key="5">
    <source>
        <dbReference type="ARBA" id="ARBA00023002"/>
    </source>
</evidence>
<evidence type="ECO:0000256" key="6">
    <source>
        <dbReference type="ARBA" id="ARBA00052546"/>
    </source>
</evidence>
<dbReference type="Pfam" id="PF21263">
    <property type="entry name" value="Acyl-CoA-dh_C"/>
    <property type="match status" value="1"/>
</dbReference>
<evidence type="ECO:0000259" key="8">
    <source>
        <dbReference type="Pfam" id="PF00441"/>
    </source>
</evidence>
<organism evidence="12 13">
    <name type="scientific">Salipaludibacillus aurantiacus</name>
    <dbReference type="NCBI Taxonomy" id="1601833"/>
    <lineage>
        <taxon>Bacteria</taxon>
        <taxon>Bacillati</taxon>
        <taxon>Bacillota</taxon>
        <taxon>Bacilli</taxon>
        <taxon>Bacillales</taxon>
        <taxon>Bacillaceae</taxon>
    </lineage>
</organism>
<dbReference type="InterPro" id="IPR009075">
    <property type="entry name" value="AcylCo_DH/oxidase_C"/>
</dbReference>
<feature type="domain" description="Acyl-CoA dehydrogenase-like C-terminal" evidence="11">
    <location>
        <begin position="475"/>
        <end position="573"/>
    </location>
</feature>
<dbReference type="InterPro" id="IPR037069">
    <property type="entry name" value="AcylCoA_DH/ox_N_sf"/>
</dbReference>
<gene>
    <name evidence="12" type="ORF">SAMN05518684_106133</name>
</gene>
<proteinExistence type="inferred from homology"/>
<dbReference type="Gene3D" id="1.10.540.10">
    <property type="entry name" value="Acyl-CoA dehydrogenase/oxidase, N-terminal domain"/>
    <property type="match status" value="1"/>
</dbReference>
<feature type="domain" description="Acyl-CoA dehydrogenase/oxidase N-terminal" evidence="10">
    <location>
        <begin position="46"/>
        <end position="158"/>
    </location>
</feature>
<sequence length="606" mass="66318">MPPTETVQIEELIEMAKEKTVRELSGGSYLLSPVSENGMFTPEDLTEEHRMIARTAKQFVEREVEPNREAIEAQDFDKVVTVLHKAGEAGLLGHSVPEAYGGLGLDKVSKGIVGEAVGRTGGYGVAHSNHTCIATLPITYFGTPEQKEKYLPKLASGEYIGAYCLTEPAAGSDAMSAKTTAYLNEEGTHYVLNGTKLYITNAEFSDTFIIYAKVDGEKFTAFIAERNFPGLSLGPEEKKMGIKGSSTRSVILEDCQVPVENLLGKEGRGHVIAFNVLNLGRFNLGSACVGAAKHALELALSYTNERKQFKRLIADFGATKEKVAHMAARIFAAESLQYRTAGLLEDALGDLYDSEDAKLTGKRMMEYVTECAVCKVYSSETLDGIVDEALQLHGGSGYISENRIEQMYRDSRINRIFEGTNEINRLIIPNLLFKKASAGEIPIQEMISEAKGELKSEKNRLEGPLAKEKEAVSSIRRIFLILAGTVNEELGDRLQEEQDTIMKLSDLAILLYAAESAVVRAAKAIGKNGAENERLKEHLAVLVTSESAWQAEIVARKLASGILSGDKLDQTVTMITEELGQYRAEGLSAKYREIAAVLNDSQKYVC</sequence>
<comment type="catalytic activity">
    <reaction evidence="6">
        <text>a 2,3-saturated acyl-CoA + A = a 2,3-dehydroacyl-CoA + AH2</text>
        <dbReference type="Rhea" id="RHEA:48608"/>
        <dbReference type="ChEBI" id="CHEBI:13193"/>
        <dbReference type="ChEBI" id="CHEBI:17499"/>
        <dbReference type="ChEBI" id="CHEBI:60015"/>
        <dbReference type="ChEBI" id="CHEBI:65111"/>
    </reaction>
</comment>
<dbReference type="PROSITE" id="PS00072">
    <property type="entry name" value="ACYL_COA_DH_1"/>
    <property type="match status" value="1"/>
</dbReference>
<dbReference type="SUPFAM" id="SSF47203">
    <property type="entry name" value="Acyl-CoA dehydrogenase C-terminal domain-like"/>
    <property type="match status" value="1"/>
</dbReference>
<accession>A0A1H9TXN5</accession>
<dbReference type="InterPro" id="IPR013786">
    <property type="entry name" value="AcylCoA_DH/ox_N"/>
</dbReference>
<dbReference type="InterPro" id="IPR006089">
    <property type="entry name" value="Acyl-CoA_DH_CS"/>
</dbReference>
<dbReference type="Gene3D" id="1.20.140.10">
    <property type="entry name" value="Butyryl-CoA Dehydrogenase, subunit A, domain 3"/>
    <property type="match status" value="2"/>
</dbReference>
<evidence type="ECO:0000313" key="13">
    <source>
        <dbReference type="Proteomes" id="UP000198571"/>
    </source>
</evidence>
<evidence type="ECO:0000256" key="4">
    <source>
        <dbReference type="ARBA" id="ARBA00022827"/>
    </source>
</evidence>
<protein>
    <submittedName>
        <fullName evidence="12">Acyl-CoA dehydrogenase</fullName>
    </submittedName>
</protein>
<name>A0A1H9TXN5_9BACI</name>
<dbReference type="Pfam" id="PF00441">
    <property type="entry name" value="Acyl-CoA_dh_1"/>
    <property type="match status" value="1"/>
</dbReference>
<dbReference type="Pfam" id="PF02771">
    <property type="entry name" value="Acyl-CoA_dh_N"/>
    <property type="match status" value="1"/>
</dbReference>
<dbReference type="InterPro" id="IPR036250">
    <property type="entry name" value="AcylCo_DH-like_C"/>
</dbReference>
<evidence type="ECO:0000313" key="12">
    <source>
        <dbReference type="EMBL" id="SES01523.1"/>
    </source>
</evidence>
<keyword evidence="4 7" id="KW-0274">FAD</keyword>
<dbReference type="SUPFAM" id="SSF56645">
    <property type="entry name" value="Acyl-CoA dehydrogenase NM domain-like"/>
    <property type="match status" value="1"/>
</dbReference>
<dbReference type="STRING" id="1601833.SAMN05518684_106133"/>
<dbReference type="Pfam" id="PF02770">
    <property type="entry name" value="Acyl-CoA_dh_M"/>
    <property type="match status" value="1"/>
</dbReference>
<dbReference type="InterPro" id="IPR049426">
    <property type="entry name" value="Acyl-CoA-dh-like_C"/>
</dbReference>
<evidence type="ECO:0000256" key="3">
    <source>
        <dbReference type="ARBA" id="ARBA00022630"/>
    </source>
</evidence>
<dbReference type="InterPro" id="IPR009100">
    <property type="entry name" value="AcylCoA_DH/oxidase_NM_dom_sf"/>
</dbReference>
<reference evidence="13" key="1">
    <citation type="submission" date="2016-10" db="EMBL/GenBank/DDBJ databases">
        <authorList>
            <person name="Varghese N."/>
            <person name="Submissions S."/>
        </authorList>
    </citation>
    <scope>NUCLEOTIDE SEQUENCE [LARGE SCALE GENOMIC DNA]</scope>
    <source>
        <strain evidence="13">S9</strain>
    </source>
</reference>
<dbReference type="InterPro" id="IPR046373">
    <property type="entry name" value="Acyl-CoA_Oxase/DH_mid-dom_sf"/>
</dbReference>
<dbReference type="EMBL" id="FOGT01000006">
    <property type="protein sequence ID" value="SES01523.1"/>
    <property type="molecule type" value="Genomic_DNA"/>
</dbReference>
<keyword evidence="5 7" id="KW-0560">Oxidoreductase</keyword>
<dbReference type="AlphaFoldDB" id="A0A1H9TXN5"/>
<dbReference type="Proteomes" id="UP000198571">
    <property type="component" value="Unassembled WGS sequence"/>
</dbReference>
<feature type="domain" description="Acyl-CoA dehydrogenase/oxidase C-terminal" evidence="8">
    <location>
        <begin position="267"/>
        <end position="428"/>
    </location>
</feature>
<dbReference type="GO" id="GO:0050660">
    <property type="term" value="F:flavin adenine dinucleotide binding"/>
    <property type="evidence" value="ECO:0007669"/>
    <property type="project" value="InterPro"/>
</dbReference>